<accession>A0A432XPD0</accession>
<keyword evidence="2" id="KW-1185">Reference proteome</keyword>
<dbReference type="AlphaFoldDB" id="A0A432XPD0"/>
<gene>
    <name evidence="1" type="ORF">CWE21_00005</name>
</gene>
<dbReference type="Pfam" id="PF15428">
    <property type="entry name" value="Imm26"/>
    <property type="match status" value="1"/>
</dbReference>
<dbReference type="Proteomes" id="UP000286678">
    <property type="component" value="Unassembled WGS sequence"/>
</dbReference>
<proteinExistence type="predicted"/>
<dbReference type="OrthoDB" id="9182826at2"/>
<name>A0A432XPD0_9GAMM</name>
<dbReference type="InterPro" id="IPR029278">
    <property type="entry name" value="Imm26"/>
</dbReference>
<comment type="caution">
    <text evidence="1">The sequence shown here is derived from an EMBL/GenBank/DDBJ whole genome shotgun (WGS) entry which is preliminary data.</text>
</comment>
<reference evidence="2" key="1">
    <citation type="journal article" date="2018" name="Front. Microbiol.">
        <title>Genome-Based Analysis Reveals the Taxonomy and Diversity of the Family Idiomarinaceae.</title>
        <authorList>
            <person name="Liu Y."/>
            <person name="Lai Q."/>
            <person name="Shao Z."/>
        </authorList>
    </citation>
    <scope>NUCLEOTIDE SEQUENCE [LARGE SCALE GENOMIC DNA]</scope>
    <source>
        <strain evidence="2">SW15</strain>
    </source>
</reference>
<evidence type="ECO:0000313" key="1">
    <source>
        <dbReference type="EMBL" id="RUO50523.1"/>
    </source>
</evidence>
<sequence length="156" mass="17502">MTNMKVLKKTKQKPLPGDIFSFQILDGKYHWGRVVSVTASVGGFDDCVLIYLYKTQTEGNDEVPSLTTSDLLLPPITTNELPWKKGYFKLIENRGGIGPDLLPVHCFYDPLFKRYCNEHGEVLSQKVEPCGVYGLDSYRTIDDKVSEALGLELAPD</sequence>
<protein>
    <submittedName>
        <fullName evidence="1">Uncharacterized protein</fullName>
    </submittedName>
</protein>
<organism evidence="1 2">
    <name type="scientific">Pseudidiomarina aquimaris</name>
    <dbReference type="NCBI Taxonomy" id="641841"/>
    <lineage>
        <taxon>Bacteria</taxon>
        <taxon>Pseudomonadati</taxon>
        <taxon>Pseudomonadota</taxon>
        <taxon>Gammaproteobacteria</taxon>
        <taxon>Alteromonadales</taxon>
        <taxon>Idiomarinaceae</taxon>
        <taxon>Pseudidiomarina</taxon>
    </lineage>
</organism>
<dbReference type="RefSeq" id="WP_126831952.1">
    <property type="nucleotide sequence ID" value="NZ_PIPT01000001.1"/>
</dbReference>
<dbReference type="EMBL" id="PIPT01000001">
    <property type="protein sequence ID" value="RUO50523.1"/>
    <property type="molecule type" value="Genomic_DNA"/>
</dbReference>
<evidence type="ECO:0000313" key="2">
    <source>
        <dbReference type="Proteomes" id="UP000286678"/>
    </source>
</evidence>